<evidence type="ECO:0000313" key="7">
    <source>
        <dbReference type="EMBL" id="MCG2613131.1"/>
    </source>
</evidence>
<evidence type="ECO:0000313" key="8">
    <source>
        <dbReference type="Proteomes" id="UP001165367"/>
    </source>
</evidence>
<evidence type="ECO:0000256" key="3">
    <source>
        <dbReference type="ARBA" id="ARBA00022989"/>
    </source>
</evidence>
<comment type="caution">
    <text evidence="7">The sequence shown here is derived from an EMBL/GenBank/DDBJ whole genome shotgun (WGS) entry which is preliminary data.</text>
</comment>
<dbReference type="RefSeq" id="WP_237868356.1">
    <property type="nucleotide sequence ID" value="NZ_JAKLTR010000001.1"/>
</dbReference>
<feature type="transmembrane region" description="Helical" evidence="5">
    <location>
        <begin position="49"/>
        <end position="67"/>
    </location>
</feature>
<proteinExistence type="predicted"/>
<dbReference type="Proteomes" id="UP001165367">
    <property type="component" value="Unassembled WGS sequence"/>
</dbReference>
<sequence length="144" mass="16455">MKTRSVIIEILAALLLLLFLYTAVSKINEHERFVMVLAKSPLLKQVALPVSWAVPVIEIAVSVLLFNPAWRLSGFRLSFALMLLFTLYIGYMILFTPHLPCSCGGVIRKMSWVQHLFFNVFFMAISWWGIRLEKKKLVVAITQA</sequence>
<evidence type="ECO:0000256" key="4">
    <source>
        <dbReference type="ARBA" id="ARBA00023136"/>
    </source>
</evidence>
<feature type="domain" description="Methylamine utilisation protein MauE" evidence="6">
    <location>
        <begin position="6"/>
        <end position="130"/>
    </location>
</feature>
<organism evidence="7 8">
    <name type="scientific">Terrimonas ginsenosidimutans</name>
    <dbReference type="NCBI Taxonomy" id="2908004"/>
    <lineage>
        <taxon>Bacteria</taxon>
        <taxon>Pseudomonadati</taxon>
        <taxon>Bacteroidota</taxon>
        <taxon>Chitinophagia</taxon>
        <taxon>Chitinophagales</taxon>
        <taxon>Chitinophagaceae</taxon>
        <taxon>Terrimonas</taxon>
    </lineage>
</organism>
<evidence type="ECO:0000259" key="6">
    <source>
        <dbReference type="Pfam" id="PF07291"/>
    </source>
</evidence>
<dbReference type="EMBL" id="JAKLTR010000001">
    <property type="protein sequence ID" value="MCG2613131.1"/>
    <property type="molecule type" value="Genomic_DNA"/>
</dbReference>
<feature type="transmembrane region" description="Helical" evidence="5">
    <location>
        <begin position="79"/>
        <end position="100"/>
    </location>
</feature>
<gene>
    <name evidence="7" type="ORF">LZZ85_02530</name>
</gene>
<evidence type="ECO:0000256" key="5">
    <source>
        <dbReference type="SAM" id="Phobius"/>
    </source>
</evidence>
<reference evidence="7" key="1">
    <citation type="submission" date="2022-01" db="EMBL/GenBank/DDBJ databases">
        <authorList>
            <person name="Jo J.-H."/>
            <person name="Im W.-T."/>
        </authorList>
    </citation>
    <scope>NUCLEOTIDE SEQUENCE</scope>
    <source>
        <strain evidence="7">NA20</strain>
    </source>
</reference>
<evidence type="ECO:0000256" key="1">
    <source>
        <dbReference type="ARBA" id="ARBA00004141"/>
    </source>
</evidence>
<protein>
    <recommendedName>
        <fullName evidence="6">Methylamine utilisation protein MauE domain-containing protein</fullName>
    </recommendedName>
</protein>
<keyword evidence="3 5" id="KW-1133">Transmembrane helix</keyword>
<name>A0ABS9KLD4_9BACT</name>
<dbReference type="InterPro" id="IPR009908">
    <property type="entry name" value="Methylamine_util_MauE"/>
</dbReference>
<feature type="transmembrane region" description="Helical" evidence="5">
    <location>
        <begin position="112"/>
        <end position="130"/>
    </location>
</feature>
<comment type="subcellular location">
    <subcellularLocation>
        <location evidence="1">Membrane</location>
        <topology evidence="1">Multi-pass membrane protein</topology>
    </subcellularLocation>
</comment>
<dbReference type="Pfam" id="PF07291">
    <property type="entry name" value="MauE"/>
    <property type="match status" value="1"/>
</dbReference>
<keyword evidence="4 5" id="KW-0472">Membrane</keyword>
<evidence type="ECO:0000256" key="2">
    <source>
        <dbReference type="ARBA" id="ARBA00022692"/>
    </source>
</evidence>
<keyword evidence="8" id="KW-1185">Reference proteome</keyword>
<accession>A0ABS9KLD4</accession>
<keyword evidence="2 5" id="KW-0812">Transmembrane</keyword>